<keyword evidence="1" id="KW-0812">Transmembrane</keyword>
<evidence type="ECO:0000256" key="1">
    <source>
        <dbReference type="SAM" id="Phobius"/>
    </source>
</evidence>
<evidence type="ECO:0000313" key="3">
    <source>
        <dbReference type="Proteomes" id="UP000241890"/>
    </source>
</evidence>
<evidence type="ECO:0000313" key="2">
    <source>
        <dbReference type="EMBL" id="GBG32375.1"/>
    </source>
</evidence>
<protein>
    <submittedName>
        <fullName evidence="2">Teneurin-2</fullName>
    </submittedName>
</protein>
<keyword evidence="1" id="KW-1133">Transmembrane helix</keyword>
<keyword evidence="1" id="KW-0472">Membrane</keyword>
<comment type="caution">
    <text evidence="2">The sequence shown here is derived from an EMBL/GenBank/DDBJ whole genome shotgun (WGS) entry which is preliminary data.</text>
</comment>
<organism evidence="2 3">
    <name type="scientific">Hondaea fermentalgiana</name>
    <dbReference type="NCBI Taxonomy" id="2315210"/>
    <lineage>
        <taxon>Eukaryota</taxon>
        <taxon>Sar</taxon>
        <taxon>Stramenopiles</taxon>
        <taxon>Bigyra</taxon>
        <taxon>Labyrinthulomycetes</taxon>
        <taxon>Thraustochytrida</taxon>
        <taxon>Thraustochytriidae</taxon>
        <taxon>Hondaea</taxon>
    </lineage>
</organism>
<accession>A0A2R5GP26</accession>
<proteinExistence type="predicted"/>
<dbReference type="OrthoDB" id="409374at2759"/>
<keyword evidence="3" id="KW-1185">Reference proteome</keyword>
<dbReference type="Proteomes" id="UP000241890">
    <property type="component" value="Unassembled WGS sequence"/>
</dbReference>
<dbReference type="AlphaFoldDB" id="A0A2R5GP26"/>
<dbReference type="EMBL" id="BEYU01000121">
    <property type="protein sequence ID" value="GBG32375.1"/>
    <property type="molecule type" value="Genomic_DNA"/>
</dbReference>
<dbReference type="InParanoid" id="A0A2R5GP26"/>
<reference evidence="2 3" key="1">
    <citation type="submission" date="2017-12" db="EMBL/GenBank/DDBJ databases">
        <title>Sequencing, de novo assembly and annotation of complete genome of a new Thraustochytrid species, strain FCC1311.</title>
        <authorList>
            <person name="Sedici K."/>
            <person name="Godart F."/>
            <person name="Aiese Cigliano R."/>
            <person name="Sanseverino W."/>
            <person name="Barakat M."/>
            <person name="Ortet P."/>
            <person name="Marechal E."/>
            <person name="Cagnac O."/>
            <person name="Amato A."/>
        </authorList>
    </citation>
    <scope>NUCLEOTIDE SEQUENCE [LARGE SCALE GENOMIC DNA]</scope>
</reference>
<sequence>MAVCKHHLCVLSSRDNAELSCTGYTFSIVGAAASSEFMNPLSPLPRDVMYHLETRDMSSIDEPFEQFNVLVHSYEQGVSTTFPAPLLDVRCEAPAATCVETANGTACFGTAGHTFHGIPASLAMGSVPSAVTAAVLRAASNACLRESHAALVSFAVLALSLAVSFAVVFRAAHAIVHNTPFLLGALAGGACGMLVGAQCRVRDSKENPDMTRHIFAATVLAALCLARAAPSGDIASATQGAVLESGAARQSFALATTDAVDSGFAGTRLTLNHEITVEDYASISSSVLGNNTELELASAFSQVRCGSGAAFCASTIVNVPPDQGLVVVSTEFKGSRAALLQVATDGTHVSDVSFEAALRDELSGTVDEFYAMDQSGSVSITTTFTDAGTEDPLTEAALEEYEAGAQLLRTAAANALAEHGSEAAELLSPAQDRCLGRTCGGHGVCDEATGACTCSSEGPAFWWGIECATQCECQNGGSCVSAMCQCEFPHFGLRCDQEKTCGCA</sequence>
<feature type="transmembrane region" description="Helical" evidence="1">
    <location>
        <begin position="149"/>
        <end position="169"/>
    </location>
</feature>
<name>A0A2R5GP26_9STRA</name>
<gene>
    <name evidence="2" type="ORF">FCC1311_086002</name>
</gene>
<feature type="transmembrane region" description="Helical" evidence="1">
    <location>
        <begin position="181"/>
        <end position="201"/>
    </location>
</feature>